<keyword evidence="2 5" id="KW-0274">FAD</keyword>
<dbReference type="AlphaFoldDB" id="A0A6N8IVZ3"/>
<comment type="similarity">
    <text evidence="5">Belongs to the ferredoxin--NADP reductase type 2 family.</text>
</comment>
<reference evidence="7 8" key="1">
    <citation type="submission" date="2019-12" db="EMBL/GenBank/DDBJ databases">
        <authorList>
            <person name="Huq M.A."/>
        </authorList>
    </citation>
    <scope>NUCLEOTIDE SEQUENCE [LARGE SCALE GENOMIC DNA]</scope>
    <source>
        <strain evidence="7 8">MAH-25</strain>
    </source>
</reference>
<evidence type="ECO:0000313" key="8">
    <source>
        <dbReference type="Proteomes" id="UP000469385"/>
    </source>
</evidence>
<feature type="binding site" evidence="5">
    <location>
        <position position="51"/>
    </location>
    <ligand>
        <name>FAD</name>
        <dbReference type="ChEBI" id="CHEBI:57692"/>
    </ligand>
</feature>
<keyword evidence="3 5" id="KW-0521">NADP</keyword>
<keyword evidence="8" id="KW-1185">Reference proteome</keyword>
<sequence length="367" mass="39775">MDPQLDQEVIKTAAAHDGPIETDAVIIGAGPVGLFQVFELGLLEIKAHVIDSLAYPGGQPVELYPDKPIYDIPAVPVCTGQELTDALLKQIEPFGATFHLGQTVTVVERQEDGRFWVETSRGTRFLTRTIFIAAGVGAFEPRLLKVDGLDKFDGTQLFYRVKNPADFAGRNLVIVGGGDSALDWALNFAGEGPNKAESVILIHRRDGFQAAPASVARMHELCENHEMQFLVGQVTGYEEKDGRLTGAKVTGSDGVTRVVPLDVLLVFFGLSPKLGPIADWGLEIERKQLVVDTEKFSTNVPGIFAVGDINTYPGKKKLILSGFHECALAAFGAAPIVFPEKGKIHLQYTTTSPRLHKVLGVESPVFD</sequence>
<feature type="binding site" evidence="5">
    <location>
        <position position="59"/>
    </location>
    <ligand>
        <name>FAD</name>
        <dbReference type="ChEBI" id="CHEBI:57692"/>
    </ligand>
</feature>
<feature type="binding site" evidence="5">
    <location>
        <position position="350"/>
    </location>
    <ligand>
        <name>FAD</name>
        <dbReference type="ChEBI" id="CHEBI:57692"/>
    </ligand>
</feature>
<dbReference type="HAMAP" id="MF_01685">
    <property type="entry name" value="FENR2"/>
    <property type="match status" value="1"/>
</dbReference>
<comment type="cofactor">
    <cofactor evidence="5">
        <name>FAD</name>
        <dbReference type="ChEBI" id="CHEBI:57692"/>
    </cofactor>
    <text evidence="5">Binds 1 FAD per subunit.</text>
</comment>
<accession>A0A6N8IVZ3</accession>
<dbReference type="PRINTS" id="PR00469">
    <property type="entry name" value="PNDRDTASEII"/>
</dbReference>
<dbReference type="Pfam" id="PF07992">
    <property type="entry name" value="Pyr_redox_2"/>
    <property type="match status" value="1"/>
</dbReference>
<evidence type="ECO:0000256" key="5">
    <source>
        <dbReference type="HAMAP-Rule" id="MF_01685"/>
    </source>
</evidence>
<proteinExistence type="inferred from homology"/>
<feature type="binding site" evidence="5">
    <location>
        <position position="139"/>
    </location>
    <ligand>
        <name>FAD</name>
        <dbReference type="ChEBI" id="CHEBI:57692"/>
    </ligand>
</feature>
<dbReference type="EC" id="1.18.1.2" evidence="5"/>
<dbReference type="SUPFAM" id="SSF51905">
    <property type="entry name" value="FAD/NAD(P)-binding domain"/>
    <property type="match status" value="2"/>
</dbReference>
<dbReference type="GO" id="GO:0050661">
    <property type="term" value="F:NADP binding"/>
    <property type="evidence" value="ECO:0007669"/>
    <property type="project" value="UniProtKB-UniRule"/>
</dbReference>
<evidence type="ECO:0000256" key="1">
    <source>
        <dbReference type="ARBA" id="ARBA00022630"/>
    </source>
</evidence>
<keyword evidence="7" id="KW-0503">Monooxygenase</keyword>
<evidence type="ECO:0000256" key="4">
    <source>
        <dbReference type="ARBA" id="ARBA00023002"/>
    </source>
</evidence>
<dbReference type="EMBL" id="WSEL01000009">
    <property type="protein sequence ID" value="MVQ31131.1"/>
    <property type="molecule type" value="Genomic_DNA"/>
</dbReference>
<dbReference type="InterPro" id="IPR022890">
    <property type="entry name" value="Fd--NADP_Rdtase_type_2"/>
</dbReference>
<evidence type="ECO:0000259" key="6">
    <source>
        <dbReference type="Pfam" id="PF07992"/>
    </source>
</evidence>
<dbReference type="PRINTS" id="PR00368">
    <property type="entry name" value="FADPNR"/>
</dbReference>
<dbReference type="GO" id="GO:0004324">
    <property type="term" value="F:ferredoxin-NADP+ reductase activity"/>
    <property type="evidence" value="ECO:0007669"/>
    <property type="project" value="UniProtKB-UniRule"/>
</dbReference>
<comment type="subunit">
    <text evidence="5">Homodimer.</text>
</comment>
<comment type="caution">
    <text evidence="7">The sequence shown here is derived from an EMBL/GenBank/DDBJ whole genome shotgun (WGS) entry which is preliminary data.</text>
</comment>
<dbReference type="Proteomes" id="UP000469385">
    <property type="component" value="Unassembled WGS sequence"/>
</dbReference>
<comment type="catalytic activity">
    <reaction evidence="5">
        <text>2 reduced [2Fe-2S]-[ferredoxin] + NADP(+) + H(+) = 2 oxidized [2Fe-2S]-[ferredoxin] + NADPH</text>
        <dbReference type="Rhea" id="RHEA:20125"/>
        <dbReference type="Rhea" id="RHEA-COMP:10000"/>
        <dbReference type="Rhea" id="RHEA-COMP:10001"/>
        <dbReference type="ChEBI" id="CHEBI:15378"/>
        <dbReference type="ChEBI" id="CHEBI:33737"/>
        <dbReference type="ChEBI" id="CHEBI:33738"/>
        <dbReference type="ChEBI" id="CHEBI:57783"/>
        <dbReference type="ChEBI" id="CHEBI:58349"/>
        <dbReference type="EC" id="1.18.1.2"/>
    </reaction>
</comment>
<dbReference type="InterPro" id="IPR023753">
    <property type="entry name" value="FAD/NAD-binding_dom"/>
</dbReference>
<comment type="caution">
    <text evidence="5">Lacks conserved residue(s) required for the propagation of feature annotation.</text>
</comment>
<feature type="binding site" evidence="5">
    <location>
        <position position="104"/>
    </location>
    <ligand>
        <name>FAD</name>
        <dbReference type="ChEBI" id="CHEBI:57692"/>
    </ligand>
</feature>
<protein>
    <recommendedName>
        <fullName evidence="5">Ferredoxin--NADP reductase</fullName>
        <shortName evidence="5">FNR</shortName>
        <shortName evidence="5">Fd-NADP(+) reductase</shortName>
        <ecNumber evidence="5">1.18.1.2</ecNumber>
    </recommendedName>
</protein>
<dbReference type="InterPro" id="IPR036188">
    <property type="entry name" value="FAD/NAD-bd_sf"/>
</dbReference>
<dbReference type="PANTHER" id="PTHR48105">
    <property type="entry name" value="THIOREDOXIN REDUCTASE 1-RELATED-RELATED"/>
    <property type="match status" value="1"/>
</dbReference>
<feature type="domain" description="FAD/NAD(P)-binding" evidence="6">
    <location>
        <begin position="23"/>
        <end position="310"/>
    </location>
</feature>
<dbReference type="GO" id="GO:0050660">
    <property type="term" value="F:flavin adenine dinucleotide binding"/>
    <property type="evidence" value="ECO:0007669"/>
    <property type="project" value="UniProtKB-UniRule"/>
</dbReference>
<dbReference type="InterPro" id="IPR050097">
    <property type="entry name" value="Ferredoxin-NADP_redctase_2"/>
</dbReference>
<name>A0A6N8IVZ3_9BURK</name>
<organism evidence="7 8">
    <name type="scientific">Ramlibacter pinisoli</name>
    <dbReference type="NCBI Taxonomy" id="2682844"/>
    <lineage>
        <taxon>Bacteria</taxon>
        <taxon>Pseudomonadati</taxon>
        <taxon>Pseudomonadota</taxon>
        <taxon>Betaproteobacteria</taxon>
        <taxon>Burkholderiales</taxon>
        <taxon>Comamonadaceae</taxon>
        <taxon>Ramlibacter</taxon>
    </lineage>
</organism>
<keyword evidence="4 5" id="KW-0560">Oxidoreductase</keyword>
<keyword evidence="1 5" id="KW-0285">Flavoprotein</keyword>
<feature type="binding site" evidence="5">
    <location>
        <position position="308"/>
    </location>
    <ligand>
        <name>FAD</name>
        <dbReference type="ChEBI" id="CHEBI:57692"/>
    </ligand>
</feature>
<evidence type="ECO:0000256" key="3">
    <source>
        <dbReference type="ARBA" id="ARBA00022857"/>
    </source>
</evidence>
<dbReference type="Gene3D" id="3.50.50.60">
    <property type="entry name" value="FAD/NAD(P)-binding domain"/>
    <property type="match status" value="2"/>
</dbReference>
<dbReference type="RefSeq" id="WP_157399220.1">
    <property type="nucleotide sequence ID" value="NZ_WSEL01000009.1"/>
</dbReference>
<feature type="binding site" evidence="5">
    <location>
        <position position="64"/>
    </location>
    <ligand>
        <name>FAD</name>
        <dbReference type="ChEBI" id="CHEBI:57692"/>
    </ligand>
</feature>
<evidence type="ECO:0000256" key="2">
    <source>
        <dbReference type="ARBA" id="ARBA00022827"/>
    </source>
</evidence>
<evidence type="ECO:0000313" key="7">
    <source>
        <dbReference type="EMBL" id="MVQ31131.1"/>
    </source>
</evidence>
<dbReference type="GO" id="GO:0004497">
    <property type="term" value="F:monooxygenase activity"/>
    <property type="evidence" value="ECO:0007669"/>
    <property type="project" value="UniProtKB-KW"/>
</dbReference>
<gene>
    <name evidence="7" type="ORF">GON04_16855</name>
</gene>